<dbReference type="AlphaFoldDB" id="A0A1G6SFH1"/>
<dbReference type="Gene3D" id="1.10.8.260">
    <property type="entry name" value="HI0933 insert domain-like"/>
    <property type="match status" value="1"/>
</dbReference>
<dbReference type="EMBL" id="FMYP01000093">
    <property type="protein sequence ID" value="SDD15401.1"/>
    <property type="molecule type" value="Genomic_DNA"/>
</dbReference>
<evidence type="ECO:0000313" key="6">
    <source>
        <dbReference type="EMBL" id="SDD15401.1"/>
    </source>
</evidence>
<keyword evidence="3" id="KW-0274">FAD</keyword>
<evidence type="ECO:0000259" key="4">
    <source>
        <dbReference type="Pfam" id="PF03486"/>
    </source>
</evidence>
<name>A0A1G6SFH1_9BACT</name>
<gene>
    <name evidence="6" type="ORF">SAMN05216323_10938</name>
</gene>
<keyword evidence="7" id="KW-1185">Reference proteome</keyword>
<dbReference type="OrthoDB" id="9773233at2"/>
<dbReference type="InterPro" id="IPR055178">
    <property type="entry name" value="RsdA/BaiN/AoA(So)-like_dom"/>
</dbReference>
<evidence type="ECO:0000259" key="5">
    <source>
        <dbReference type="Pfam" id="PF22780"/>
    </source>
</evidence>
<dbReference type="PANTHER" id="PTHR42887">
    <property type="entry name" value="OS12G0638800 PROTEIN"/>
    <property type="match status" value="1"/>
</dbReference>
<evidence type="ECO:0000256" key="3">
    <source>
        <dbReference type="ARBA" id="ARBA00022827"/>
    </source>
</evidence>
<dbReference type="RefSeq" id="WP_092440839.1">
    <property type="nucleotide sequence ID" value="NZ_FMYP01000093.1"/>
</dbReference>
<reference evidence="6 7" key="1">
    <citation type="submission" date="2016-09" db="EMBL/GenBank/DDBJ databases">
        <authorList>
            <person name="Capua I."/>
            <person name="De Benedictis P."/>
            <person name="Joannis T."/>
            <person name="Lombin L.H."/>
            <person name="Cattoli G."/>
        </authorList>
    </citation>
    <scope>NUCLEOTIDE SEQUENCE [LARGE SCALE GENOMIC DNA]</scope>
    <source>
        <strain evidence="6 7">A7P-90m</strain>
    </source>
</reference>
<dbReference type="SUPFAM" id="SSF51905">
    <property type="entry name" value="FAD/NAD(P)-binding domain"/>
    <property type="match status" value="1"/>
</dbReference>
<dbReference type="PANTHER" id="PTHR42887:SF2">
    <property type="entry name" value="OS12G0638800 PROTEIN"/>
    <property type="match status" value="1"/>
</dbReference>
<dbReference type="InterPro" id="IPR023166">
    <property type="entry name" value="BaiN-like_dom_sf"/>
</dbReference>
<dbReference type="InterPro" id="IPR057661">
    <property type="entry name" value="RsdA/BaiN/AoA(So)_Rossmann"/>
</dbReference>
<feature type="domain" description="RsdA/BaiN/AoA(So)-like insert" evidence="5">
    <location>
        <begin position="189"/>
        <end position="344"/>
    </location>
</feature>
<accession>A0A1G6SFH1</accession>
<dbReference type="InterPro" id="IPR004792">
    <property type="entry name" value="BaiN-like"/>
</dbReference>
<dbReference type="Gene3D" id="3.50.50.60">
    <property type="entry name" value="FAD/NAD(P)-binding domain"/>
    <property type="match status" value="1"/>
</dbReference>
<dbReference type="PRINTS" id="PR00368">
    <property type="entry name" value="FADPNR"/>
</dbReference>
<dbReference type="SUPFAM" id="SSF160996">
    <property type="entry name" value="HI0933 insert domain-like"/>
    <property type="match status" value="1"/>
</dbReference>
<feature type="domain" description="RsdA/BaiN/AoA(So)-like Rossmann fold-like" evidence="4">
    <location>
        <begin position="5"/>
        <end position="399"/>
    </location>
</feature>
<dbReference type="NCBIfam" id="TIGR00275">
    <property type="entry name" value="aminoacetone oxidase family FAD-binding enzyme"/>
    <property type="match status" value="1"/>
</dbReference>
<proteinExistence type="predicted"/>
<organism evidence="6 7">
    <name type="scientific">Williamwhitmania taraxaci</name>
    <dbReference type="NCBI Taxonomy" id="1640674"/>
    <lineage>
        <taxon>Bacteria</taxon>
        <taxon>Pseudomonadati</taxon>
        <taxon>Bacteroidota</taxon>
        <taxon>Bacteroidia</taxon>
        <taxon>Bacteroidales</taxon>
        <taxon>Williamwhitmaniaceae</taxon>
        <taxon>Williamwhitmania</taxon>
    </lineage>
</organism>
<keyword evidence="2" id="KW-0285">Flavoprotein</keyword>
<evidence type="ECO:0000256" key="1">
    <source>
        <dbReference type="ARBA" id="ARBA00001974"/>
    </source>
</evidence>
<dbReference type="Gene3D" id="2.40.30.10">
    <property type="entry name" value="Translation factors"/>
    <property type="match status" value="1"/>
</dbReference>
<protein>
    <recommendedName>
        <fullName evidence="8">Flavoprotein, HI0933 family</fullName>
    </recommendedName>
</protein>
<evidence type="ECO:0000256" key="2">
    <source>
        <dbReference type="ARBA" id="ARBA00022630"/>
    </source>
</evidence>
<dbReference type="InterPro" id="IPR036188">
    <property type="entry name" value="FAD/NAD-bd_sf"/>
</dbReference>
<dbReference type="Pfam" id="PF22780">
    <property type="entry name" value="HI0933_like_1st"/>
    <property type="match status" value="1"/>
</dbReference>
<dbReference type="Pfam" id="PF03486">
    <property type="entry name" value="HI0933_like"/>
    <property type="match status" value="1"/>
</dbReference>
<comment type="cofactor">
    <cofactor evidence="1">
        <name>FAD</name>
        <dbReference type="ChEBI" id="CHEBI:57692"/>
    </cofactor>
</comment>
<sequence>METFHTIIIGGGPAGLFSAISIGRNDTLVLEKNTQPGRKLLIAGSGRCNITHDGDITNFFHRYGDHGSFVKRALKEFTNLNLINFFALRGLNTITDKNGKVFPQTEKAEDVLNSLLRECQKVGVTINTSCSVTSVERNDGFFLLKTSLKTFSCENLVIATGGNSYPTTGSSGDGYTLSKMLGHAIVPIKPALTPIFVKNYRMEELSGVSLADIPLYLFRNGKKIHEHRGDIGFTHKGISGPGIIDFSRYFEAGDVLMVNLIDCNEDKFRKLFIDTAVQDGSRTIQSLLRNYELPKSLMRIVLDEVGVDPAECLSNINAKRRGNLVSLFCCYPFEIERVGGFKIAMTTAGGVSLNEVSSKTMESKLVSRLYFAGEVLDIDGDSGGYNIQAAFSTAHLVGKAIRTLE</sequence>
<evidence type="ECO:0000313" key="7">
    <source>
        <dbReference type="Proteomes" id="UP000199452"/>
    </source>
</evidence>
<dbReference type="Proteomes" id="UP000199452">
    <property type="component" value="Unassembled WGS sequence"/>
</dbReference>
<evidence type="ECO:0008006" key="8">
    <source>
        <dbReference type="Google" id="ProtNLM"/>
    </source>
</evidence>